<dbReference type="AlphaFoldDB" id="A0A0F4GCN1"/>
<evidence type="ECO:0000313" key="2">
    <source>
        <dbReference type="EMBL" id="KJX93935.1"/>
    </source>
</evidence>
<dbReference type="GO" id="GO:0005739">
    <property type="term" value="C:mitochondrion"/>
    <property type="evidence" value="ECO:0007669"/>
    <property type="project" value="TreeGrafter"/>
</dbReference>
<proteinExistence type="predicted"/>
<dbReference type="CDD" id="cd08267">
    <property type="entry name" value="MDR1"/>
    <property type="match status" value="1"/>
</dbReference>
<dbReference type="Pfam" id="PF13602">
    <property type="entry name" value="ADH_zinc_N_2"/>
    <property type="match status" value="1"/>
</dbReference>
<organism evidence="2 3">
    <name type="scientific">Zymoseptoria brevis</name>
    <dbReference type="NCBI Taxonomy" id="1047168"/>
    <lineage>
        <taxon>Eukaryota</taxon>
        <taxon>Fungi</taxon>
        <taxon>Dikarya</taxon>
        <taxon>Ascomycota</taxon>
        <taxon>Pezizomycotina</taxon>
        <taxon>Dothideomycetes</taxon>
        <taxon>Dothideomycetidae</taxon>
        <taxon>Mycosphaerellales</taxon>
        <taxon>Mycosphaerellaceae</taxon>
        <taxon>Zymoseptoria</taxon>
    </lineage>
</organism>
<dbReference type="Pfam" id="PF08240">
    <property type="entry name" value="ADH_N"/>
    <property type="match status" value="1"/>
</dbReference>
<dbReference type="SUPFAM" id="SSF51735">
    <property type="entry name" value="NAD(P)-binding Rossmann-fold domains"/>
    <property type="match status" value="1"/>
</dbReference>
<dbReference type="OrthoDB" id="201656at2759"/>
<dbReference type="Gene3D" id="3.40.50.720">
    <property type="entry name" value="NAD(P)-binding Rossmann-like Domain"/>
    <property type="match status" value="1"/>
</dbReference>
<dbReference type="InterPro" id="IPR013154">
    <property type="entry name" value="ADH-like_N"/>
</dbReference>
<protein>
    <submittedName>
        <fullName evidence="2">NAD(P)-binding protein</fullName>
    </submittedName>
</protein>
<keyword evidence="3" id="KW-1185">Reference proteome</keyword>
<dbReference type="EMBL" id="LAFY01004191">
    <property type="protein sequence ID" value="KJX93935.1"/>
    <property type="molecule type" value="Genomic_DNA"/>
</dbReference>
<dbReference type="GO" id="GO:0016491">
    <property type="term" value="F:oxidoreductase activity"/>
    <property type="evidence" value="ECO:0007669"/>
    <property type="project" value="InterPro"/>
</dbReference>
<accession>A0A0F4GCN1</accession>
<dbReference type="InterPro" id="IPR020843">
    <property type="entry name" value="ER"/>
</dbReference>
<evidence type="ECO:0000259" key="1">
    <source>
        <dbReference type="SMART" id="SM00829"/>
    </source>
</evidence>
<feature type="domain" description="Enoyl reductase (ER)" evidence="1">
    <location>
        <begin position="15"/>
        <end position="338"/>
    </location>
</feature>
<dbReference type="PANTHER" id="PTHR11695:SF647">
    <property type="entry name" value="ENOYL REDUCTASE (ER) DOMAIN-CONTAINING PROTEIN"/>
    <property type="match status" value="1"/>
</dbReference>
<dbReference type="STRING" id="1047168.A0A0F4GCN1"/>
<comment type="caution">
    <text evidence="2">The sequence shown here is derived from an EMBL/GenBank/DDBJ whole genome shotgun (WGS) entry which is preliminary data.</text>
</comment>
<dbReference type="SMART" id="SM00829">
    <property type="entry name" value="PKS_ER"/>
    <property type="match status" value="1"/>
</dbReference>
<dbReference type="Proteomes" id="UP000033647">
    <property type="component" value="Unassembled WGS sequence"/>
</dbReference>
<reference evidence="2 3" key="1">
    <citation type="submission" date="2015-03" db="EMBL/GenBank/DDBJ databases">
        <title>RNA-seq based gene annotation and comparative genomics of four Zymoseptoria species reveal species-specific pathogenicity related genes and transposable element activity.</title>
        <authorList>
            <person name="Grandaubert J."/>
            <person name="Bhattacharyya A."/>
            <person name="Stukenbrock E.H."/>
        </authorList>
    </citation>
    <scope>NUCLEOTIDE SEQUENCE [LARGE SCALE GENOMIC DNA]</scope>
    <source>
        <strain evidence="2 3">Zb18110</strain>
    </source>
</reference>
<dbReference type="InterPro" id="IPR050700">
    <property type="entry name" value="YIM1/Zinc_Alcohol_DH_Fams"/>
</dbReference>
<dbReference type="Gene3D" id="3.90.180.10">
    <property type="entry name" value="Medium-chain alcohol dehydrogenases, catalytic domain"/>
    <property type="match status" value="1"/>
</dbReference>
<evidence type="ECO:0000313" key="3">
    <source>
        <dbReference type="Proteomes" id="UP000033647"/>
    </source>
</evidence>
<dbReference type="SUPFAM" id="SSF50129">
    <property type="entry name" value="GroES-like"/>
    <property type="match status" value="1"/>
</dbReference>
<name>A0A0F4GCN1_9PEZI</name>
<dbReference type="InterPro" id="IPR011032">
    <property type="entry name" value="GroES-like_sf"/>
</dbReference>
<sequence>MATTESRAWTFTTGGYPQALKLSSTTPPTKEQVKPKHVLVKIKAAGLNPVDVQIMNMPIWSIPIGPLTAEKTLCSDFSGTVIAAGEEADFVEGDEIFGVTLKPFAPCGGTLAEIAHINLDNACVVKKPREMTFVQAAGLGCVFLTARTCIEHCIPYVERTSSKRVVVLGGSSSAGMYTVHLAKQRGWKVLSTCSGKNAGWVQTTMGADEIIDYTMSSVPEGVKKFQPDAIIDCVGGVACHGIAKRYVTIVGDKTSRLSMGGSMTYFWTPYLWVRWGLGRLGLGEVYDNIVLELKKEWLEESKRLPDDKLITDSTFAFEDARSAYERLNTGRARGKVIVEVSI</sequence>
<dbReference type="InterPro" id="IPR036291">
    <property type="entry name" value="NAD(P)-bd_dom_sf"/>
</dbReference>
<gene>
    <name evidence="2" type="ORF">TI39_contig4232g00004</name>
</gene>
<dbReference type="PANTHER" id="PTHR11695">
    <property type="entry name" value="ALCOHOL DEHYDROGENASE RELATED"/>
    <property type="match status" value="1"/>
</dbReference>